<keyword evidence="3" id="KW-1185">Reference proteome</keyword>
<protein>
    <recommendedName>
        <fullName evidence="4">Outer membrane protein beta-barrel domain-containing protein</fullName>
    </recommendedName>
</protein>
<dbReference type="Proteomes" id="UP001611383">
    <property type="component" value="Chromosome"/>
</dbReference>
<evidence type="ECO:0000313" key="3">
    <source>
        <dbReference type="Proteomes" id="UP001611383"/>
    </source>
</evidence>
<dbReference type="EMBL" id="CP043494">
    <property type="protein sequence ID" value="WNG47938.1"/>
    <property type="molecule type" value="Genomic_DNA"/>
</dbReference>
<feature type="signal peptide" evidence="1">
    <location>
        <begin position="1"/>
        <end position="19"/>
    </location>
</feature>
<sequence>MRHLSLSLLLSTLPALALAETWTTPSRPRRTVALQAGPALTYTEGFQGTQLRRGLSGLLELGMSVPMGYEEDELFLLARAGRGAPGINLSAHVGWRSVFEGTDVWRSYAELGAGVHLRPDFWVGPRLGLGVRRTLSERFSLYGGLGTQLGFGSGLRLDVELCTGVRWGL</sequence>
<organism evidence="2 3">
    <name type="scientific">Archangium minus</name>
    <dbReference type="NCBI Taxonomy" id="83450"/>
    <lineage>
        <taxon>Bacteria</taxon>
        <taxon>Pseudomonadati</taxon>
        <taxon>Myxococcota</taxon>
        <taxon>Myxococcia</taxon>
        <taxon>Myxococcales</taxon>
        <taxon>Cystobacterineae</taxon>
        <taxon>Archangiaceae</taxon>
        <taxon>Archangium</taxon>
    </lineage>
</organism>
<proteinExistence type="predicted"/>
<gene>
    <name evidence="2" type="ORF">F0U60_30210</name>
</gene>
<feature type="chain" id="PRO_5047116956" description="Outer membrane protein beta-barrel domain-containing protein" evidence="1">
    <location>
        <begin position="20"/>
        <end position="169"/>
    </location>
</feature>
<evidence type="ECO:0000313" key="2">
    <source>
        <dbReference type="EMBL" id="WNG47938.1"/>
    </source>
</evidence>
<accession>A0ABY9WXS2</accession>
<dbReference type="RefSeq" id="WP_395804837.1">
    <property type="nucleotide sequence ID" value="NZ_CP043494.1"/>
</dbReference>
<name>A0ABY9WXS2_9BACT</name>
<evidence type="ECO:0008006" key="4">
    <source>
        <dbReference type="Google" id="ProtNLM"/>
    </source>
</evidence>
<keyword evidence="1" id="KW-0732">Signal</keyword>
<evidence type="ECO:0000256" key="1">
    <source>
        <dbReference type="SAM" id="SignalP"/>
    </source>
</evidence>
<reference evidence="2 3" key="1">
    <citation type="submission" date="2019-08" db="EMBL/GenBank/DDBJ databases">
        <title>Archangium and Cystobacter genomes.</title>
        <authorList>
            <person name="Chen I.-C.K."/>
            <person name="Wielgoss S."/>
        </authorList>
    </citation>
    <scope>NUCLEOTIDE SEQUENCE [LARGE SCALE GENOMIC DNA]</scope>
    <source>
        <strain evidence="2 3">Cbm 6</strain>
    </source>
</reference>